<comment type="caution">
    <text evidence="9">The sequence shown here is derived from an EMBL/GenBank/DDBJ whole genome shotgun (WGS) entry which is preliminary data.</text>
</comment>
<keyword evidence="6 7" id="KW-0472">Membrane</keyword>
<evidence type="ECO:0000259" key="8">
    <source>
        <dbReference type="Pfam" id="PF04239"/>
    </source>
</evidence>
<sequence length="154" mass="17174">MLVPQTPAWELVVRGFVMYIIFIILLRIFGKRQLGQLTIFDLVLILLSANAVQPAMTGVDTSLTGGLILATTFFVADRSVSWLALRVPAIQRLLEPPPTVLARDGRWDRRALRREMISLEEAQAALRRAGLQDVQEARLVVLESDGTISVVPKR</sequence>
<reference evidence="9" key="1">
    <citation type="journal article" date="2020" name="mSystems">
        <title>Genome- and Community-Level Interaction Insights into Carbon Utilization and Element Cycling Functions of Hydrothermarchaeota in Hydrothermal Sediment.</title>
        <authorList>
            <person name="Zhou Z."/>
            <person name="Liu Y."/>
            <person name="Xu W."/>
            <person name="Pan J."/>
            <person name="Luo Z.H."/>
            <person name="Li M."/>
        </authorList>
    </citation>
    <scope>NUCLEOTIDE SEQUENCE [LARGE SCALE GENOMIC DNA]</scope>
    <source>
        <strain evidence="9">SpSt-222</strain>
    </source>
</reference>
<evidence type="ECO:0000256" key="3">
    <source>
        <dbReference type="ARBA" id="ARBA00022475"/>
    </source>
</evidence>
<dbReference type="GO" id="GO:0005886">
    <property type="term" value="C:plasma membrane"/>
    <property type="evidence" value="ECO:0007669"/>
    <property type="project" value="UniProtKB-SubCell"/>
</dbReference>
<dbReference type="Gene3D" id="3.30.240.20">
    <property type="entry name" value="bsu07140 like domains"/>
    <property type="match status" value="1"/>
</dbReference>
<evidence type="ECO:0000313" key="9">
    <source>
        <dbReference type="EMBL" id="HEF65906.1"/>
    </source>
</evidence>
<keyword evidence="4 7" id="KW-0812">Transmembrane</keyword>
<organism evidence="9">
    <name type="scientific">Thermomicrobium roseum</name>
    <dbReference type="NCBI Taxonomy" id="500"/>
    <lineage>
        <taxon>Bacteria</taxon>
        <taxon>Pseudomonadati</taxon>
        <taxon>Thermomicrobiota</taxon>
        <taxon>Thermomicrobia</taxon>
        <taxon>Thermomicrobiales</taxon>
        <taxon>Thermomicrobiaceae</taxon>
        <taxon>Thermomicrobium</taxon>
    </lineage>
</organism>
<evidence type="ECO:0000256" key="4">
    <source>
        <dbReference type="ARBA" id="ARBA00022692"/>
    </source>
</evidence>
<keyword evidence="3" id="KW-1003">Cell membrane</keyword>
<dbReference type="AlphaFoldDB" id="A0A7C1K3N5"/>
<evidence type="ECO:0000256" key="7">
    <source>
        <dbReference type="SAM" id="Phobius"/>
    </source>
</evidence>
<proteinExistence type="inferred from homology"/>
<dbReference type="PANTHER" id="PTHR34582">
    <property type="entry name" value="UPF0702 TRANSMEMBRANE PROTEIN YCAP"/>
    <property type="match status" value="1"/>
</dbReference>
<feature type="domain" description="YetF C-terminal" evidence="8">
    <location>
        <begin position="87"/>
        <end position="153"/>
    </location>
</feature>
<evidence type="ECO:0000256" key="5">
    <source>
        <dbReference type="ARBA" id="ARBA00022989"/>
    </source>
</evidence>
<gene>
    <name evidence="9" type="ORF">ENP47_09955</name>
</gene>
<comment type="subcellular location">
    <subcellularLocation>
        <location evidence="1">Cell membrane</location>
        <topology evidence="1">Multi-pass membrane protein</topology>
    </subcellularLocation>
</comment>
<dbReference type="Pfam" id="PF04239">
    <property type="entry name" value="DUF421"/>
    <property type="match status" value="1"/>
</dbReference>
<feature type="transmembrane region" description="Helical" evidence="7">
    <location>
        <begin position="12"/>
        <end position="30"/>
    </location>
</feature>
<dbReference type="InterPro" id="IPR023090">
    <property type="entry name" value="UPF0702_alpha/beta_dom_sf"/>
</dbReference>
<evidence type="ECO:0000256" key="1">
    <source>
        <dbReference type="ARBA" id="ARBA00004651"/>
    </source>
</evidence>
<accession>A0A7C1K3N5</accession>
<evidence type="ECO:0000256" key="6">
    <source>
        <dbReference type="ARBA" id="ARBA00023136"/>
    </source>
</evidence>
<keyword evidence="5 7" id="KW-1133">Transmembrane helix</keyword>
<evidence type="ECO:0000256" key="2">
    <source>
        <dbReference type="ARBA" id="ARBA00006448"/>
    </source>
</evidence>
<dbReference type="InterPro" id="IPR007353">
    <property type="entry name" value="DUF421"/>
</dbReference>
<name>A0A7C1K3N5_THERO</name>
<dbReference type="EMBL" id="DSJL01000011">
    <property type="protein sequence ID" value="HEF65906.1"/>
    <property type="molecule type" value="Genomic_DNA"/>
</dbReference>
<comment type="similarity">
    <text evidence="2">Belongs to the UPF0702 family.</text>
</comment>
<dbReference type="PANTHER" id="PTHR34582:SF6">
    <property type="entry name" value="UPF0702 TRANSMEMBRANE PROTEIN YCAP"/>
    <property type="match status" value="1"/>
</dbReference>
<protein>
    <submittedName>
        <fullName evidence="9">DUF421 domain-containing protein</fullName>
    </submittedName>
</protein>